<protein>
    <recommendedName>
        <fullName evidence="3">FMN hydroxy acid dehydrogenase domain-containing protein</fullName>
    </recommendedName>
</protein>
<accession>A0A8C7YIW8</accession>
<dbReference type="Proteomes" id="UP000694383">
    <property type="component" value="Unplaced"/>
</dbReference>
<keyword evidence="2" id="KW-1185">Reference proteome</keyword>
<evidence type="ECO:0000313" key="1">
    <source>
        <dbReference type="Ensembl" id="ENSOSIP00000027143.1"/>
    </source>
</evidence>
<dbReference type="Ensembl" id="ENSOSIT00000028616.1">
    <property type="protein sequence ID" value="ENSOSIP00000027143.1"/>
    <property type="gene ID" value="ENSOSIG00000014259.1"/>
</dbReference>
<dbReference type="InterPro" id="IPR013785">
    <property type="entry name" value="Aldolase_TIM"/>
</dbReference>
<organism evidence="1 2">
    <name type="scientific">Oryzias sinensis</name>
    <name type="common">Chinese medaka</name>
    <dbReference type="NCBI Taxonomy" id="183150"/>
    <lineage>
        <taxon>Eukaryota</taxon>
        <taxon>Metazoa</taxon>
        <taxon>Chordata</taxon>
        <taxon>Craniata</taxon>
        <taxon>Vertebrata</taxon>
        <taxon>Euteleostomi</taxon>
        <taxon>Actinopterygii</taxon>
        <taxon>Neopterygii</taxon>
        <taxon>Teleostei</taxon>
        <taxon>Neoteleostei</taxon>
        <taxon>Acanthomorphata</taxon>
        <taxon>Ovalentaria</taxon>
        <taxon>Atherinomorphae</taxon>
        <taxon>Beloniformes</taxon>
        <taxon>Adrianichthyidae</taxon>
        <taxon>Oryziinae</taxon>
        <taxon>Oryzias</taxon>
    </lineage>
</organism>
<name>A0A8C7YIW8_9TELE</name>
<dbReference type="Gene3D" id="3.20.20.70">
    <property type="entry name" value="Aldolase class I"/>
    <property type="match status" value="1"/>
</dbReference>
<sequence length="80" mass="8913">MAGRVCAADFEEEAKKILPKSVYDYYRSGADGQTTLAHNLSAFHRYATPNLLRPGTVSKTLSCLQTTELPRILRRETLGL</sequence>
<dbReference type="SUPFAM" id="SSF51395">
    <property type="entry name" value="FMN-linked oxidoreductases"/>
    <property type="match status" value="1"/>
</dbReference>
<reference evidence="1" key="2">
    <citation type="submission" date="2025-09" db="UniProtKB">
        <authorList>
            <consortium name="Ensembl"/>
        </authorList>
    </citation>
    <scope>IDENTIFICATION</scope>
</reference>
<dbReference type="AlphaFoldDB" id="A0A8C7YIW8"/>
<evidence type="ECO:0000313" key="2">
    <source>
        <dbReference type="Proteomes" id="UP000694383"/>
    </source>
</evidence>
<proteinExistence type="predicted"/>
<evidence type="ECO:0008006" key="3">
    <source>
        <dbReference type="Google" id="ProtNLM"/>
    </source>
</evidence>
<reference evidence="1" key="1">
    <citation type="submission" date="2025-08" db="UniProtKB">
        <authorList>
            <consortium name="Ensembl"/>
        </authorList>
    </citation>
    <scope>IDENTIFICATION</scope>
</reference>